<dbReference type="Proteomes" id="UP001156398">
    <property type="component" value="Unassembled WGS sequence"/>
</dbReference>
<dbReference type="SUPFAM" id="SSF52540">
    <property type="entry name" value="P-loop containing nucleoside triphosphate hydrolases"/>
    <property type="match status" value="1"/>
</dbReference>
<keyword evidence="3" id="KW-1185">Reference proteome</keyword>
<evidence type="ECO:0000313" key="2">
    <source>
        <dbReference type="EMBL" id="MDI5964907.1"/>
    </source>
</evidence>
<dbReference type="InterPro" id="IPR027417">
    <property type="entry name" value="P-loop_NTPase"/>
</dbReference>
<protein>
    <submittedName>
        <fullName evidence="2">Topology modulation protein</fullName>
    </submittedName>
</protein>
<evidence type="ECO:0000313" key="3">
    <source>
        <dbReference type="Proteomes" id="UP001156398"/>
    </source>
</evidence>
<name>A0ABT6W4M4_9ACTN</name>
<reference evidence="2 3" key="1">
    <citation type="submission" date="2023-05" db="EMBL/GenBank/DDBJ databases">
        <title>Streptantibioticus silvisoli sp. nov., acidotolerant actinomycetes 1 from pine litter.</title>
        <authorList>
            <person name="Swiecimska M."/>
            <person name="Golinska P."/>
            <person name="Sangal V."/>
            <person name="Wachnowicz B."/>
            <person name="Goodfellow M."/>
        </authorList>
    </citation>
    <scope>NUCLEOTIDE SEQUENCE [LARGE SCALE GENOMIC DNA]</scope>
    <source>
        <strain evidence="2 3">SL54</strain>
    </source>
</reference>
<organism evidence="2 3">
    <name type="scientific">Streptantibioticus silvisoli</name>
    <dbReference type="NCBI Taxonomy" id="2705255"/>
    <lineage>
        <taxon>Bacteria</taxon>
        <taxon>Bacillati</taxon>
        <taxon>Actinomycetota</taxon>
        <taxon>Actinomycetes</taxon>
        <taxon>Kitasatosporales</taxon>
        <taxon>Streptomycetaceae</taxon>
        <taxon>Streptantibioticus</taxon>
    </lineage>
</organism>
<sequence length="194" mass="21553">MRKVTIVGCGGSGKSHLARQLGAALDAPVTHLDAVYFDDEWNALPMEKFAAAQRALVAEPRWVIDGNYNSTLPIRLEACDTVVLMDVSTPAALWGIISRQLRHGAGHQGNGIHNRITWGVIKYVATYRHKMRPRVLAKIEEFASGHADVVLLSSRRQTRRWLREATAHHAGQRFSCQRFPEGEAKPVNRPATPS</sequence>
<evidence type="ECO:0000256" key="1">
    <source>
        <dbReference type="SAM" id="MobiDB-lite"/>
    </source>
</evidence>
<dbReference type="RefSeq" id="WP_271324508.1">
    <property type="nucleotide sequence ID" value="NZ_JAAGKO020000028.1"/>
</dbReference>
<dbReference type="InterPro" id="IPR052922">
    <property type="entry name" value="Cytidylate_Kinase-2"/>
</dbReference>
<proteinExistence type="predicted"/>
<dbReference type="PANTHER" id="PTHR37816:SF3">
    <property type="entry name" value="MODULATES DNA TOPOLOGY"/>
    <property type="match status" value="1"/>
</dbReference>
<accession>A0ABT6W4M4</accession>
<gene>
    <name evidence="2" type="ORF">POF43_019625</name>
</gene>
<dbReference type="PANTHER" id="PTHR37816">
    <property type="entry name" value="YALI0E33011P"/>
    <property type="match status" value="1"/>
</dbReference>
<comment type="caution">
    <text evidence="2">The sequence shown here is derived from an EMBL/GenBank/DDBJ whole genome shotgun (WGS) entry which is preliminary data.</text>
</comment>
<dbReference type="Gene3D" id="3.40.50.300">
    <property type="entry name" value="P-loop containing nucleotide triphosphate hydrolases"/>
    <property type="match status" value="1"/>
</dbReference>
<dbReference type="EMBL" id="JAAGKO020000028">
    <property type="protein sequence ID" value="MDI5964907.1"/>
    <property type="molecule type" value="Genomic_DNA"/>
</dbReference>
<feature type="region of interest" description="Disordered" evidence="1">
    <location>
        <begin position="173"/>
        <end position="194"/>
    </location>
</feature>